<name>A0A9D2KXP1_9LACT</name>
<evidence type="ECO:0000256" key="1">
    <source>
        <dbReference type="ARBA" id="ARBA00022475"/>
    </source>
</evidence>
<dbReference type="AlphaFoldDB" id="A0A9D2KXP1"/>
<dbReference type="CDD" id="cd13580">
    <property type="entry name" value="PBP2_AlgQ_like_1"/>
    <property type="match status" value="1"/>
</dbReference>
<keyword evidence="5" id="KW-0449">Lipoprotein</keyword>
<keyword evidence="4" id="KW-0564">Palmitate</keyword>
<feature type="chain" id="PRO_5039084443" evidence="6">
    <location>
        <begin position="16"/>
        <end position="511"/>
    </location>
</feature>
<keyword evidence="2 6" id="KW-0732">Signal</keyword>
<reference evidence="7" key="1">
    <citation type="journal article" date="2021" name="PeerJ">
        <title>Extensive microbial diversity within the chicken gut microbiome revealed by metagenomics and culture.</title>
        <authorList>
            <person name="Gilroy R."/>
            <person name="Ravi A."/>
            <person name="Getino M."/>
            <person name="Pursley I."/>
            <person name="Horton D.L."/>
            <person name="Alikhan N.F."/>
            <person name="Baker D."/>
            <person name="Gharbi K."/>
            <person name="Hall N."/>
            <person name="Watson M."/>
            <person name="Adriaenssens E.M."/>
            <person name="Foster-Nyarko E."/>
            <person name="Jarju S."/>
            <person name="Secka A."/>
            <person name="Antonio M."/>
            <person name="Oren A."/>
            <person name="Chaudhuri R.R."/>
            <person name="La Ragione R."/>
            <person name="Hildebrand F."/>
            <person name="Pallen M.J."/>
        </authorList>
    </citation>
    <scope>NUCLEOTIDE SEQUENCE</scope>
    <source>
        <strain evidence="7">CHK171-505</strain>
    </source>
</reference>
<evidence type="ECO:0000313" key="8">
    <source>
        <dbReference type="Proteomes" id="UP000886856"/>
    </source>
</evidence>
<reference evidence="7" key="2">
    <citation type="submission" date="2021-04" db="EMBL/GenBank/DDBJ databases">
        <authorList>
            <person name="Gilroy R."/>
        </authorList>
    </citation>
    <scope>NUCLEOTIDE SEQUENCE</scope>
    <source>
        <strain evidence="7">CHK171-505</strain>
    </source>
</reference>
<evidence type="ECO:0000256" key="5">
    <source>
        <dbReference type="ARBA" id="ARBA00023288"/>
    </source>
</evidence>
<evidence type="ECO:0000256" key="4">
    <source>
        <dbReference type="ARBA" id="ARBA00023139"/>
    </source>
</evidence>
<dbReference type="PANTHER" id="PTHR43649:SF33">
    <property type="entry name" value="POLYGALACTURONAN_RHAMNOGALACTURONAN-BINDING PROTEIN YTCQ"/>
    <property type="match status" value="1"/>
</dbReference>
<feature type="signal peptide" evidence="6">
    <location>
        <begin position="1"/>
        <end position="15"/>
    </location>
</feature>
<evidence type="ECO:0000256" key="6">
    <source>
        <dbReference type="SAM" id="SignalP"/>
    </source>
</evidence>
<dbReference type="EMBL" id="DWYW01000183">
    <property type="protein sequence ID" value="HJA90718.1"/>
    <property type="molecule type" value="Genomic_DNA"/>
</dbReference>
<dbReference type="Pfam" id="PF01547">
    <property type="entry name" value="SBP_bac_1"/>
    <property type="match status" value="1"/>
</dbReference>
<accession>A0A9D2KXP1</accession>
<proteinExistence type="predicted"/>
<sequence length="511" mass="55505">MILSSTLVASTLLLAACGGSGDTASSGGKDGEVAAADFDASTISLMVPFIETTPPEAGNAVLEKMEEYTGKKIDITWVPNPSYADKMNITLASDDIPNIMVIQGKDPGFIKSAENDAFWELSDYLDDYPNLSQANPDVLQSSSVNGKIYGVYRSRDVIRSTAIFRKDWLESLGLEQPTNTEELYEVAKAFTNDDPDGNGVDDTYGIIIPNFAQAFDLFTIWYGAGNGWKDVDGELTPSFKTEEYLEAITFARQMVEEGLINRDFATLASDKWNDPFVSGSGGIILDTYSRANSISSTLTTDTEAGQDFVAFTGNLAGPDGNIYAQPTSGYSGFLAIPKASVKTEEHLRAVLDFIDKTNDADMQVLMNNGIEGINFTVEDGYSVPVEATTAEVEEVNIAIKSYAQMGTNVTEESHIHTSKPASEKAEEAWNLRQELQEKDLAYAVFNPADAYVTETYASKGAQLDQIITDARTQFIAGQIDESGWQSAIELWEKSGGSDLISETNELHKAAN</sequence>
<dbReference type="Proteomes" id="UP000886856">
    <property type="component" value="Unassembled WGS sequence"/>
</dbReference>
<protein>
    <submittedName>
        <fullName evidence="7">Extracellular solute-binding protein</fullName>
    </submittedName>
</protein>
<dbReference type="InterPro" id="IPR050490">
    <property type="entry name" value="Bact_solute-bd_prot1"/>
</dbReference>
<comment type="caution">
    <text evidence="7">The sequence shown here is derived from an EMBL/GenBank/DDBJ whole genome shotgun (WGS) entry which is preliminary data.</text>
</comment>
<dbReference type="SUPFAM" id="SSF53850">
    <property type="entry name" value="Periplasmic binding protein-like II"/>
    <property type="match status" value="1"/>
</dbReference>
<evidence type="ECO:0000256" key="3">
    <source>
        <dbReference type="ARBA" id="ARBA00023136"/>
    </source>
</evidence>
<gene>
    <name evidence="7" type="ORF">H9948_08015</name>
</gene>
<dbReference type="PANTHER" id="PTHR43649">
    <property type="entry name" value="ARABINOSE-BINDING PROTEIN-RELATED"/>
    <property type="match status" value="1"/>
</dbReference>
<keyword evidence="1" id="KW-1003">Cell membrane</keyword>
<evidence type="ECO:0000313" key="7">
    <source>
        <dbReference type="EMBL" id="HJA90718.1"/>
    </source>
</evidence>
<organism evidence="7 8">
    <name type="scientific">Candidatus Jeotgalibaca merdavium</name>
    <dbReference type="NCBI Taxonomy" id="2838627"/>
    <lineage>
        <taxon>Bacteria</taxon>
        <taxon>Bacillati</taxon>
        <taxon>Bacillota</taxon>
        <taxon>Bacilli</taxon>
        <taxon>Lactobacillales</taxon>
        <taxon>Carnobacteriaceae</taxon>
        <taxon>Jeotgalibaca</taxon>
    </lineage>
</organism>
<dbReference type="Gene3D" id="3.40.190.10">
    <property type="entry name" value="Periplasmic binding protein-like II"/>
    <property type="match status" value="2"/>
</dbReference>
<keyword evidence="3" id="KW-0472">Membrane</keyword>
<evidence type="ECO:0000256" key="2">
    <source>
        <dbReference type="ARBA" id="ARBA00022729"/>
    </source>
</evidence>
<dbReference type="InterPro" id="IPR006059">
    <property type="entry name" value="SBP"/>
</dbReference>